<dbReference type="InterPro" id="IPR007546">
    <property type="entry name" value="DUF503"/>
</dbReference>
<dbReference type="RefSeq" id="WP_033190897.1">
    <property type="nucleotide sequence ID" value="NZ_CP014334.2"/>
</dbReference>
<dbReference type="PANTHER" id="PTHR36441:SF1">
    <property type="entry name" value="DUF503 DOMAIN-CONTAINING PROTEIN"/>
    <property type="match status" value="1"/>
</dbReference>
<dbReference type="PANTHER" id="PTHR36441">
    <property type="entry name" value="HYPOTHETICAL CYTOSOLIC PROTEIN"/>
    <property type="match status" value="1"/>
</dbReference>
<accession>A0AAI8CL99</accession>
<dbReference type="InterPro" id="IPR036746">
    <property type="entry name" value="TT1725-like_sf"/>
</dbReference>
<dbReference type="Proteomes" id="UP000093740">
    <property type="component" value="Chromosome"/>
</dbReference>
<reference evidence="1 2" key="1">
    <citation type="journal article" date="2015" name="Stand. Genomic Sci.">
        <title>Genome sequence of a native-feather degrading extremely thermophilic Eubacterium, Fervidobacterium islandicum AW-1.</title>
        <authorList>
            <person name="Lee Y.J."/>
            <person name="Jeong H."/>
            <person name="Park G.S."/>
            <person name="Kwak Y."/>
            <person name="Lee S.J."/>
            <person name="Lee S.J."/>
            <person name="Park M.K."/>
            <person name="Kim J.Y."/>
            <person name="Kang H.K."/>
            <person name="Shin J.H."/>
            <person name="Lee D.W."/>
        </authorList>
    </citation>
    <scope>NUCLEOTIDE SEQUENCE [LARGE SCALE GENOMIC DNA]</scope>
    <source>
        <strain evidence="1 2">AW-1</strain>
    </source>
</reference>
<protein>
    <submittedName>
        <fullName evidence="1">DUF503 domain-containing protein</fullName>
    </submittedName>
</protein>
<name>A0AAI8CL99_FERIS</name>
<dbReference type="Gene3D" id="3.30.70.1120">
    <property type="entry name" value="TT1725-like"/>
    <property type="match status" value="1"/>
</dbReference>
<dbReference type="Pfam" id="PF04456">
    <property type="entry name" value="DUF503"/>
    <property type="match status" value="1"/>
</dbReference>
<dbReference type="KEGG" id="fia:NA23_04745"/>
<evidence type="ECO:0000313" key="1">
    <source>
        <dbReference type="EMBL" id="AMW32656.1"/>
    </source>
</evidence>
<evidence type="ECO:0000313" key="2">
    <source>
        <dbReference type="Proteomes" id="UP000093740"/>
    </source>
</evidence>
<dbReference type="EMBL" id="CP014334">
    <property type="protein sequence ID" value="AMW32656.1"/>
    <property type="molecule type" value="Genomic_DNA"/>
</dbReference>
<organism evidence="1 2">
    <name type="scientific">Fervidobacterium islandicum</name>
    <dbReference type="NCBI Taxonomy" id="2423"/>
    <lineage>
        <taxon>Bacteria</taxon>
        <taxon>Thermotogati</taxon>
        <taxon>Thermotogota</taxon>
        <taxon>Thermotogae</taxon>
        <taxon>Thermotogales</taxon>
        <taxon>Fervidobacteriaceae</taxon>
        <taxon>Fervidobacterium</taxon>
    </lineage>
</organism>
<dbReference type="SUPFAM" id="SSF103007">
    <property type="entry name" value="Hypothetical protein TT1725"/>
    <property type="match status" value="1"/>
</dbReference>
<gene>
    <name evidence="1" type="ORF">NA23_04745</name>
</gene>
<dbReference type="AlphaFoldDB" id="A0AAI8CL99"/>
<keyword evidence="2" id="KW-1185">Reference proteome</keyword>
<sequence>MVVGYGTILIKLFGVNSLKEKRSIVRSLVNDLKKRFEISAIESGRQDSKDYILIGIAFATLSENDAEAKLDSIETYVESRYTIEEFTYDFHHF</sequence>
<proteinExistence type="predicted"/>